<protein>
    <submittedName>
        <fullName evidence="4">Opine dehydrogenase</fullName>
        <ecNumber evidence="4">1.5.1.28</ecNumber>
    </submittedName>
</protein>
<evidence type="ECO:0000313" key="4">
    <source>
        <dbReference type="EMBL" id="MDT3425837.1"/>
    </source>
</evidence>
<dbReference type="GO" id="GO:0047129">
    <property type="term" value="F:opine dehydrogenase activity"/>
    <property type="evidence" value="ECO:0007669"/>
    <property type="project" value="UniProtKB-EC"/>
</dbReference>
<dbReference type="InterPro" id="IPR003421">
    <property type="entry name" value="Opine_DH"/>
</dbReference>
<dbReference type="RefSeq" id="WP_025702313.1">
    <property type="nucleotide sequence ID" value="NZ_JAUSUY010000004.1"/>
</dbReference>
<dbReference type="Pfam" id="PF01210">
    <property type="entry name" value="NAD_Gly3P_dh_N"/>
    <property type="match status" value="1"/>
</dbReference>
<dbReference type="SUPFAM" id="SSF51735">
    <property type="entry name" value="NAD(P)-binding Rossmann-fold domains"/>
    <property type="match status" value="1"/>
</dbReference>
<evidence type="ECO:0000259" key="3">
    <source>
        <dbReference type="Pfam" id="PF02317"/>
    </source>
</evidence>
<dbReference type="Gene3D" id="1.10.1040.10">
    <property type="entry name" value="N-(1-d-carboxylethyl)-l-norvaline Dehydrogenase, domain 2"/>
    <property type="match status" value="1"/>
</dbReference>
<dbReference type="Gene3D" id="3.40.50.720">
    <property type="entry name" value="NAD(P)-binding Rossmann-like Domain"/>
    <property type="match status" value="1"/>
</dbReference>
<feature type="domain" description="Opine dehydrogenase" evidence="3">
    <location>
        <begin position="183"/>
        <end position="326"/>
    </location>
</feature>
<proteinExistence type="predicted"/>
<keyword evidence="1 4" id="KW-0560">Oxidoreductase</keyword>
<dbReference type="PANTHER" id="PTHR38015:SF1">
    <property type="entry name" value="OPINE DEHYDROGENASE DOMAIN-CONTAINING PROTEIN"/>
    <property type="match status" value="1"/>
</dbReference>
<organism evidence="4 5">
    <name type="scientific">Paenibacillus forsythiae</name>
    <dbReference type="NCBI Taxonomy" id="365616"/>
    <lineage>
        <taxon>Bacteria</taxon>
        <taxon>Bacillati</taxon>
        <taxon>Bacillota</taxon>
        <taxon>Bacilli</taxon>
        <taxon>Bacillales</taxon>
        <taxon>Paenibacillaceae</taxon>
        <taxon>Paenibacillus</taxon>
    </lineage>
</organism>
<dbReference type="EC" id="1.5.1.28" evidence="4"/>
<evidence type="ECO:0000256" key="1">
    <source>
        <dbReference type="ARBA" id="ARBA00023002"/>
    </source>
</evidence>
<dbReference type="Proteomes" id="UP001248709">
    <property type="component" value="Unassembled WGS sequence"/>
</dbReference>
<dbReference type="InterPro" id="IPR013328">
    <property type="entry name" value="6PGD_dom2"/>
</dbReference>
<keyword evidence="5" id="KW-1185">Reference proteome</keyword>
<dbReference type="Pfam" id="PF02317">
    <property type="entry name" value="Octopine_DH"/>
    <property type="match status" value="1"/>
</dbReference>
<reference evidence="4 5" key="1">
    <citation type="submission" date="2023-07" db="EMBL/GenBank/DDBJ databases">
        <title>Genomic Encyclopedia of Type Strains, Phase IV (KMG-IV): sequencing the most valuable type-strain genomes for metagenomic binning, comparative biology and taxonomic classification.</title>
        <authorList>
            <person name="Goeker M."/>
        </authorList>
    </citation>
    <scope>NUCLEOTIDE SEQUENCE [LARGE SCALE GENOMIC DNA]</scope>
    <source>
        <strain evidence="4 5">T98</strain>
    </source>
</reference>
<dbReference type="InterPro" id="IPR036291">
    <property type="entry name" value="NAD(P)-bd_dom_sf"/>
</dbReference>
<sequence>MEIAVLGGGNGCYAAAADLSEQGHSVRLWRRDGSAFQTVMEKQALILKDAAGEREVKLAMAGTDLAPIIKDAALILIPLPAFAQESLAREMAPYLQDGQVIYLPPGTFGSYVMAKALQEAGCTANVAFAETGTLPYLARKHGPDTVAISGRATRLPTGVFPSELSEHAFSVLEQAFPAVERMQDALDGALMNAGPVIHPPLILMNAGPIEHFDYWDIHNEGTQPAIRRVHDALDAERIAIREALGYGAPHFPLADHYSKDGDEWMYGNAAHEKLVDSADWREDLELATHRYMREDIACGLAFLVSLATWANVPAPVARGLLAVASVVAGEDLAETGRTLQQLGLDRLSAPEMKRLLTRGLEHEVAL</sequence>
<dbReference type="InterPro" id="IPR008927">
    <property type="entry name" value="6-PGluconate_DH-like_C_sf"/>
</dbReference>
<accession>A0ABU3H712</accession>
<feature type="domain" description="Glycerol-3-phosphate dehydrogenase NAD-dependent N-terminal" evidence="2">
    <location>
        <begin position="2"/>
        <end position="101"/>
    </location>
</feature>
<gene>
    <name evidence="4" type="ORF">J2Z22_001356</name>
</gene>
<dbReference type="PANTHER" id="PTHR38015">
    <property type="entry name" value="BLR6086 PROTEIN"/>
    <property type="match status" value="1"/>
</dbReference>
<dbReference type="SUPFAM" id="SSF48179">
    <property type="entry name" value="6-phosphogluconate dehydrogenase C-terminal domain-like"/>
    <property type="match status" value="1"/>
</dbReference>
<dbReference type="EMBL" id="JAUSUY010000004">
    <property type="protein sequence ID" value="MDT3425837.1"/>
    <property type="molecule type" value="Genomic_DNA"/>
</dbReference>
<comment type="caution">
    <text evidence="4">The sequence shown here is derived from an EMBL/GenBank/DDBJ whole genome shotgun (WGS) entry which is preliminary data.</text>
</comment>
<dbReference type="InterPro" id="IPR051729">
    <property type="entry name" value="Opine/Lysopine_DH"/>
</dbReference>
<name>A0ABU3H712_9BACL</name>
<dbReference type="InterPro" id="IPR011128">
    <property type="entry name" value="G3P_DH_NAD-dep_N"/>
</dbReference>
<evidence type="ECO:0000313" key="5">
    <source>
        <dbReference type="Proteomes" id="UP001248709"/>
    </source>
</evidence>
<evidence type="ECO:0000259" key="2">
    <source>
        <dbReference type="Pfam" id="PF01210"/>
    </source>
</evidence>